<dbReference type="RefSeq" id="WP_173942132.1">
    <property type="nucleotide sequence ID" value="NZ_CBCSCD010000003.1"/>
</dbReference>
<reference evidence="1 2" key="1">
    <citation type="submission" date="2018-04" db="EMBL/GenBank/DDBJ databases">
        <title>Polynucleobacter sp. LimPoW16 genome.</title>
        <authorList>
            <person name="Hahn M.W."/>
        </authorList>
    </citation>
    <scope>NUCLEOTIDE SEQUENCE [LARGE SCALE GENOMIC DNA]</scope>
    <source>
        <strain evidence="1 2">LimPoW16</strain>
    </source>
</reference>
<evidence type="ECO:0000313" key="1">
    <source>
        <dbReference type="EMBL" id="QKM61979.1"/>
    </source>
</evidence>
<sequence length="299" mass="32696">MNPLLRIVPVARMAGFIVLLGASSFLYAQENANLGLPGSEAASPKASVTINTVKFTESSKGVDGPAQESQHIRIVQIKGSISRKLLANLQKSITPTESDPVPAGLIVFLDSKGGDGMAAMEIGKILRNAHAHVFVNGECSSACILVLAGGVVRGAPTFSIGIHQARITLSNDSGVIKKEVDAKEDPVAKSLLDKFNTSAKVYFAEMEIPPDLFIAMQSYQTKRVYRLSSPEITAYGLNGIESSYLKQRTEMYAQRPGRWPKDPEELLRRTLKVSTECMRFDANPVDFTKCYRRVLQDIY</sequence>
<dbReference type="InterPro" id="IPR023562">
    <property type="entry name" value="ClpP/TepA"/>
</dbReference>
<gene>
    <name evidence="1" type="ORF">DCO16_02115</name>
</gene>
<evidence type="ECO:0000313" key="2">
    <source>
        <dbReference type="Proteomes" id="UP000500806"/>
    </source>
</evidence>
<protein>
    <submittedName>
        <fullName evidence="1">Uncharacterized protein</fullName>
    </submittedName>
</protein>
<dbReference type="Pfam" id="PF00574">
    <property type="entry name" value="CLP_protease"/>
    <property type="match status" value="1"/>
</dbReference>
<proteinExistence type="predicted"/>
<name>A0A6M9PN41_9BURK</name>
<dbReference type="KEGG" id="pani:DCO16_02115"/>
<keyword evidence="2" id="KW-1185">Reference proteome</keyword>
<dbReference type="SUPFAM" id="SSF52096">
    <property type="entry name" value="ClpP/crotonase"/>
    <property type="match status" value="1"/>
</dbReference>
<dbReference type="EMBL" id="CP028941">
    <property type="protein sequence ID" value="QKM61979.1"/>
    <property type="molecule type" value="Genomic_DNA"/>
</dbReference>
<dbReference type="InterPro" id="IPR029045">
    <property type="entry name" value="ClpP/crotonase-like_dom_sf"/>
</dbReference>
<dbReference type="Gene3D" id="3.90.226.10">
    <property type="entry name" value="2-enoyl-CoA Hydratase, Chain A, domain 1"/>
    <property type="match status" value="1"/>
</dbReference>
<accession>A0A6M9PN41</accession>
<dbReference type="Proteomes" id="UP000500806">
    <property type="component" value="Chromosome"/>
</dbReference>
<organism evidence="1 2">
    <name type="scientific">Polynucleobacter antarcticus</name>
    <dbReference type="NCBI Taxonomy" id="1743162"/>
    <lineage>
        <taxon>Bacteria</taxon>
        <taxon>Pseudomonadati</taxon>
        <taxon>Pseudomonadota</taxon>
        <taxon>Betaproteobacteria</taxon>
        <taxon>Burkholderiales</taxon>
        <taxon>Burkholderiaceae</taxon>
        <taxon>Polynucleobacter</taxon>
    </lineage>
</organism>
<dbReference type="AlphaFoldDB" id="A0A6M9PN41"/>